<dbReference type="RefSeq" id="WP_179753828.1">
    <property type="nucleotide sequence ID" value="NZ_JACCBU010000001.1"/>
</dbReference>
<comment type="caution">
    <text evidence="2">The sequence shown here is derived from an EMBL/GenBank/DDBJ whole genome shotgun (WGS) entry which is preliminary data.</text>
</comment>
<dbReference type="Pfam" id="PF01636">
    <property type="entry name" value="APH"/>
    <property type="match status" value="1"/>
</dbReference>
<dbReference type="AlphaFoldDB" id="A0A7Y9I9X4"/>
<dbReference type="EMBL" id="JACCBU010000001">
    <property type="protein sequence ID" value="NYE72790.1"/>
    <property type="molecule type" value="Genomic_DNA"/>
</dbReference>
<dbReference type="InterPro" id="IPR011009">
    <property type="entry name" value="Kinase-like_dom_sf"/>
</dbReference>
<proteinExistence type="predicted"/>
<dbReference type="InterPro" id="IPR002575">
    <property type="entry name" value="Aminoglycoside_PTrfase"/>
</dbReference>
<evidence type="ECO:0000313" key="2">
    <source>
        <dbReference type="EMBL" id="NYE72790.1"/>
    </source>
</evidence>
<dbReference type="Proteomes" id="UP000569914">
    <property type="component" value="Unassembled WGS sequence"/>
</dbReference>
<organism evidence="2 3">
    <name type="scientific">Microlunatus parietis</name>
    <dbReference type="NCBI Taxonomy" id="682979"/>
    <lineage>
        <taxon>Bacteria</taxon>
        <taxon>Bacillati</taxon>
        <taxon>Actinomycetota</taxon>
        <taxon>Actinomycetes</taxon>
        <taxon>Propionibacteriales</taxon>
        <taxon>Propionibacteriaceae</taxon>
        <taxon>Microlunatus</taxon>
    </lineage>
</organism>
<dbReference type="GO" id="GO:0016301">
    <property type="term" value="F:kinase activity"/>
    <property type="evidence" value="ECO:0007669"/>
    <property type="project" value="UniProtKB-KW"/>
</dbReference>
<dbReference type="Gene3D" id="3.90.1200.10">
    <property type="match status" value="1"/>
</dbReference>
<protein>
    <submittedName>
        <fullName evidence="2">Aminoglycoside phosphotransferase (APT) family kinase protein</fullName>
    </submittedName>
</protein>
<dbReference type="SUPFAM" id="SSF56112">
    <property type="entry name" value="Protein kinase-like (PK-like)"/>
    <property type="match status" value="1"/>
</dbReference>
<keyword evidence="2" id="KW-0418">Kinase</keyword>
<name>A0A7Y9I9X4_9ACTN</name>
<evidence type="ECO:0000259" key="1">
    <source>
        <dbReference type="Pfam" id="PF01636"/>
    </source>
</evidence>
<sequence>MSLAESDDDHRAVAQQAVAAAMATAATLDLAVDDAVVLNESNRLVVRLTPCDTVARVTPMTHHAGHQASPEREVELVYRLAQTDSPVATLDDRVEPRIYVRDGFKITLWTHYEPIQAPPTAADYAHVLRRLHAGLRQLEIATPHVMARVAAVQHDVASRDITPDLADADRTFLADTLYELRRSVTTWHAPEQLLHGEPHPANVINAKTGPLFIDFENTARGPVEYDLGWVPRAVGDHYPGVDQGLLDGCRGLVVAMVTAYRWRRDDRHPSGRESGVAFLSALRDGPPWPALDEVTW</sequence>
<keyword evidence="2" id="KW-0808">Transferase</keyword>
<gene>
    <name evidence="2" type="ORF">BKA15_004119</name>
</gene>
<keyword evidence="3" id="KW-1185">Reference proteome</keyword>
<reference evidence="2 3" key="1">
    <citation type="submission" date="2020-07" db="EMBL/GenBank/DDBJ databases">
        <title>Sequencing the genomes of 1000 actinobacteria strains.</title>
        <authorList>
            <person name="Klenk H.-P."/>
        </authorList>
    </citation>
    <scope>NUCLEOTIDE SEQUENCE [LARGE SCALE GENOMIC DNA]</scope>
    <source>
        <strain evidence="2 3">DSM 22083</strain>
    </source>
</reference>
<accession>A0A7Y9I9X4</accession>
<evidence type="ECO:0000313" key="3">
    <source>
        <dbReference type="Proteomes" id="UP000569914"/>
    </source>
</evidence>
<feature type="domain" description="Aminoglycoside phosphotransferase" evidence="1">
    <location>
        <begin position="42"/>
        <end position="233"/>
    </location>
</feature>